<evidence type="ECO:0000313" key="3">
    <source>
        <dbReference type="Proteomes" id="UP000076842"/>
    </source>
</evidence>
<proteinExistence type="predicted"/>
<organism evidence="2 3">
    <name type="scientific">Calocera cornea HHB12733</name>
    <dbReference type="NCBI Taxonomy" id="1353952"/>
    <lineage>
        <taxon>Eukaryota</taxon>
        <taxon>Fungi</taxon>
        <taxon>Dikarya</taxon>
        <taxon>Basidiomycota</taxon>
        <taxon>Agaricomycotina</taxon>
        <taxon>Dacrymycetes</taxon>
        <taxon>Dacrymycetales</taxon>
        <taxon>Dacrymycetaceae</taxon>
        <taxon>Calocera</taxon>
    </lineage>
</organism>
<dbReference type="InterPro" id="IPR029063">
    <property type="entry name" value="SAM-dependent_MTases_sf"/>
</dbReference>
<dbReference type="PANTHER" id="PTHR43591">
    <property type="entry name" value="METHYLTRANSFERASE"/>
    <property type="match status" value="1"/>
</dbReference>
<dbReference type="AlphaFoldDB" id="A0A165G1I9"/>
<dbReference type="STRING" id="1353952.A0A165G1I9"/>
<gene>
    <name evidence="2" type="ORF">CALCODRAFT_483155</name>
</gene>
<name>A0A165G1I9_9BASI</name>
<feature type="compositionally biased region" description="Low complexity" evidence="1">
    <location>
        <begin position="25"/>
        <end position="35"/>
    </location>
</feature>
<dbReference type="InParanoid" id="A0A165G1I9"/>
<dbReference type="Gene3D" id="3.40.50.150">
    <property type="entry name" value="Vaccinia Virus protein VP39"/>
    <property type="match status" value="1"/>
</dbReference>
<evidence type="ECO:0000256" key="1">
    <source>
        <dbReference type="SAM" id="MobiDB-lite"/>
    </source>
</evidence>
<dbReference type="SUPFAM" id="SSF53335">
    <property type="entry name" value="S-adenosyl-L-methionine-dependent methyltransferases"/>
    <property type="match status" value="1"/>
</dbReference>
<keyword evidence="3" id="KW-1185">Reference proteome</keyword>
<dbReference type="Pfam" id="PF13489">
    <property type="entry name" value="Methyltransf_23"/>
    <property type="match status" value="1"/>
</dbReference>
<keyword evidence="2" id="KW-0808">Transferase</keyword>
<dbReference type="OrthoDB" id="2013972at2759"/>
<feature type="region of interest" description="Disordered" evidence="1">
    <location>
        <begin position="1"/>
        <end position="42"/>
    </location>
</feature>
<dbReference type="CDD" id="cd02440">
    <property type="entry name" value="AdoMet_MTases"/>
    <property type="match status" value="1"/>
</dbReference>
<keyword evidence="2" id="KW-0489">Methyltransferase</keyword>
<reference evidence="2 3" key="1">
    <citation type="journal article" date="2016" name="Mol. Biol. Evol.">
        <title>Comparative Genomics of Early-Diverging Mushroom-Forming Fungi Provides Insights into the Origins of Lignocellulose Decay Capabilities.</title>
        <authorList>
            <person name="Nagy L.G."/>
            <person name="Riley R."/>
            <person name="Tritt A."/>
            <person name="Adam C."/>
            <person name="Daum C."/>
            <person name="Floudas D."/>
            <person name="Sun H."/>
            <person name="Yadav J.S."/>
            <person name="Pangilinan J."/>
            <person name="Larsson K.H."/>
            <person name="Matsuura K."/>
            <person name="Barry K."/>
            <person name="Labutti K."/>
            <person name="Kuo R."/>
            <person name="Ohm R.A."/>
            <person name="Bhattacharya S.S."/>
            <person name="Shirouzu T."/>
            <person name="Yoshinaga Y."/>
            <person name="Martin F.M."/>
            <person name="Grigoriev I.V."/>
            <person name="Hibbett D.S."/>
        </authorList>
    </citation>
    <scope>NUCLEOTIDE SEQUENCE [LARGE SCALE GENOMIC DNA]</scope>
    <source>
        <strain evidence="2 3">HHB12733</strain>
    </source>
</reference>
<dbReference type="Proteomes" id="UP000076842">
    <property type="component" value="Unassembled WGS sequence"/>
</dbReference>
<dbReference type="PANTHER" id="PTHR43591:SF24">
    <property type="entry name" value="2-METHOXY-6-POLYPRENYL-1,4-BENZOQUINOL METHYLASE, MITOCHONDRIAL"/>
    <property type="match status" value="1"/>
</dbReference>
<evidence type="ECO:0000313" key="2">
    <source>
        <dbReference type="EMBL" id="KZT57484.1"/>
    </source>
</evidence>
<dbReference type="EMBL" id="KV423963">
    <property type="protein sequence ID" value="KZT57484.1"/>
    <property type="molecule type" value="Genomic_DNA"/>
</dbReference>
<protein>
    <submittedName>
        <fullName evidence="2">S-adenosyl-L-methionine-dependent methyltransferase</fullName>
    </submittedName>
</protein>
<feature type="compositionally biased region" description="Low complexity" evidence="1">
    <location>
        <begin position="7"/>
        <end position="16"/>
    </location>
</feature>
<accession>A0A165G1I9</accession>
<dbReference type="GO" id="GO:0008168">
    <property type="term" value="F:methyltransferase activity"/>
    <property type="evidence" value="ECO:0007669"/>
    <property type="project" value="UniProtKB-KW"/>
</dbReference>
<sequence>MAAFLTYRSPSPSPYMDMDDDRMSASRSPSPAPSANYTDPDADMEYYDSDVERAPSVYSYASSRDGARFVREVHGRVCNAQNELYALPADDEECDRIGTQHLMLKLALDANYICPHLVKRALSRPFPAEPSTPFDFPGLPRQQKQQKPKQRRALLDCGTGAGQWAVEMAEEWPDVDVVGVDLAPQFRKRAPTAPKNCRFEIDDVTLGLPHFKAAFDVVHSRSICNGVPDYPAYIEDLLLTLRPGGILLLAEGDLQLRNWDGNPADPDNSAMQRLLFAAYSALKGKGSTVDAGMQFARWLKEHVAQPGGVTFVGEDLVWVPIGPWLQGTDERTRRLNYIGELMRRDSKLFVRALRPTLIEAGYDPALLDGWIEETDAELDGLKVRLFCTWHYA</sequence>
<feature type="region of interest" description="Disordered" evidence="1">
    <location>
        <begin position="131"/>
        <end position="150"/>
    </location>
</feature>
<dbReference type="GO" id="GO:0032259">
    <property type="term" value="P:methylation"/>
    <property type="evidence" value="ECO:0007669"/>
    <property type="project" value="UniProtKB-KW"/>
</dbReference>